<dbReference type="InterPro" id="IPR004148">
    <property type="entry name" value="BAR_dom"/>
</dbReference>
<dbReference type="PANTHER" id="PTHR23180">
    <property type="entry name" value="CENTAURIN/ARF"/>
    <property type="match status" value="1"/>
</dbReference>
<dbReference type="SMART" id="SM00248">
    <property type="entry name" value="ANK"/>
    <property type="match status" value="4"/>
</dbReference>
<dbReference type="PROSITE" id="PS50003">
    <property type="entry name" value="PH_DOMAIN"/>
    <property type="match status" value="1"/>
</dbReference>
<dbReference type="PROSITE" id="PS50115">
    <property type="entry name" value="ARFGAP"/>
    <property type="match status" value="1"/>
</dbReference>
<evidence type="ECO:0000256" key="5">
    <source>
        <dbReference type="ARBA" id="ARBA00023043"/>
    </source>
</evidence>
<dbReference type="InterPro" id="IPR027267">
    <property type="entry name" value="AH/BAR_dom_sf"/>
</dbReference>
<feature type="repeat" description="ANK" evidence="6">
    <location>
        <begin position="803"/>
        <end position="835"/>
    </location>
</feature>
<dbReference type="GO" id="GO:0005096">
    <property type="term" value="F:GTPase activator activity"/>
    <property type="evidence" value="ECO:0007669"/>
    <property type="project" value="InterPro"/>
</dbReference>
<dbReference type="FunFam" id="1.20.1270.60:FF:000025">
    <property type="entry name" value="arf-GAP with coiled-coil, ANK repeat and PH domain-containing protein 2"/>
    <property type="match status" value="1"/>
</dbReference>
<evidence type="ECO:0000256" key="2">
    <source>
        <dbReference type="ARBA" id="ARBA00022737"/>
    </source>
</evidence>
<dbReference type="FunFam" id="2.30.29.30:FF:000384">
    <property type="entry name" value="Uncharacterized protein, isoform A"/>
    <property type="match status" value="1"/>
</dbReference>
<dbReference type="Proteomes" id="UP000095287">
    <property type="component" value="Unplaced"/>
</dbReference>
<dbReference type="Pfam" id="PF12796">
    <property type="entry name" value="Ank_2"/>
    <property type="match status" value="1"/>
</dbReference>
<feature type="domain" description="PH" evidence="9">
    <location>
        <begin position="388"/>
        <end position="486"/>
    </location>
</feature>
<dbReference type="PROSITE" id="PS50088">
    <property type="entry name" value="ANK_REPEAT"/>
    <property type="match status" value="2"/>
</dbReference>
<evidence type="ECO:0000256" key="3">
    <source>
        <dbReference type="ARBA" id="ARBA00022771"/>
    </source>
</evidence>
<evidence type="ECO:0000256" key="1">
    <source>
        <dbReference type="ARBA" id="ARBA00022723"/>
    </source>
</evidence>
<dbReference type="Pfam" id="PF16746">
    <property type="entry name" value="BAR_3"/>
    <property type="match status" value="1"/>
</dbReference>
<dbReference type="SUPFAM" id="SSF103657">
    <property type="entry name" value="BAR/IMD domain-like"/>
    <property type="match status" value="1"/>
</dbReference>
<dbReference type="Pfam" id="PF00169">
    <property type="entry name" value="PH"/>
    <property type="match status" value="1"/>
</dbReference>
<dbReference type="SMART" id="SM00233">
    <property type="entry name" value="PH"/>
    <property type="match status" value="1"/>
</dbReference>
<dbReference type="PRINTS" id="PR00405">
    <property type="entry name" value="REVINTRACTNG"/>
</dbReference>
<evidence type="ECO:0000256" key="6">
    <source>
        <dbReference type="PROSITE-ProRule" id="PRU00023"/>
    </source>
</evidence>
<evidence type="ECO:0000256" key="7">
    <source>
        <dbReference type="PROSITE-ProRule" id="PRU00288"/>
    </source>
</evidence>
<dbReference type="Gene3D" id="1.20.1270.60">
    <property type="entry name" value="Arfaptin homology (AH) domain/BAR domain"/>
    <property type="match status" value="1"/>
</dbReference>
<evidence type="ECO:0000313" key="12">
    <source>
        <dbReference type="WBParaSite" id="L893_g17809.t1"/>
    </source>
</evidence>
<dbReference type="Gene3D" id="1.10.220.150">
    <property type="entry name" value="Arf GTPase activating protein"/>
    <property type="match status" value="1"/>
</dbReference>
<feature type="region of interest" description="Disordered" evidence="8">
    <location>
        <begin position="491"/>
        <end position="513"/>
    </location>
</feature>
<keyword evidence="11" id="KW-1185">Reference proteome</keyword>
<reference evidence="12" key="1">
    <citation type="submission" date="2016-11" db="UniProtKB">
        <authorList>
            <consortium name="WormBaseParasite"/>
        </authorList>
    </citation>
    <scope>IDENTIFICATION</scope>
</reference>
<organism evidence="11 12">
    <name type="scientific">Steinernema glaseri</name>
    <dbReference type="NCBI Taxonomy" id="37863"/>
    <lineage>
        <taxon>Eukaryota</taxon>
        <taxon>Metazoa</taxon>
        <taxon>Ecdysozoa</taxon>
        <taxon>Nematoda</taxon>
        <taxon>Chromadorea</taxon>
        <taxon>Rhabditida</taxon>
        <taxon>Tylenchina</taxon>
        <taxon>Panagrolaimomorpha</taxon>
        <taxon>Strongyloidoidea</taxon>
        <taxon>Steinernematidae</taxon>
        <taxon>Steinernema</taxon>
    </lineage>
</organism>
<dbReference type="AlphaFoldDB" id="A0A1I7YN88"/>
<feature type="region of interest" description="Disordered" evidence="8">
    <location>
        <begin position="665"/>
        <end position="739"/>
    </location>
</feature>
<dbReference type="PROSITE" id="PS50297">
    <property type="entry name" value="ANK_REP_REGION"/>
    <property type="match status" value="2"/>
</dbReference>
<dbReference type="PANTHER" id="PTHR23180:SF399">
    <property type="entry name" value="BLOWN FUSE, ISOFORM A-RELATED"/>
    <property type="match status" value="1"/>
</dbReference>
<keyword evidence="5 6" id="KW-0040">ANK repeat</keyword>
<dbReference type="SUPFAM" id="SSF50729">
    <property type="entry name" value="PH domain-like"/>
    <property type="match status" value="1"/>
</dbReference>
<dbReference type="SMART" id="SM00105">
    <property type="entry name" value="ArfGap"/>
    <property type="match status" value="1"/>
</dbReference>
<feature type="domain" description="Arf-GAP" evidence="10">
    <location>
        <begin position="540"/>
        <end position="664"/>
    </location>
</feature>
<feature type="compositionally biased region" description="Polar residues" evidence="8">
    <location>
        <begin position="717"/>
        <end position="731"/>
    </location>
</feature>
<keyword evidence="3 7" id="KW-0863">Zinc-finger</keyword>
<proteinExistence type="predicted"/>
<dbReference type="Gene3D" id="1.25.40.20">
    <property type="entry name" value="Ankyrin repeat-containing domain"/>
    <property type="match status" value="1"/>
</dbReference>
<dbReference type="InterPro" id="IPR045258">
    <property type="entry name" value="ACAP1/2/3-like"/>
</dbReference>
<sequence length="924" mass="103021">MTRERRVRFVTANVNSRLKSFLFDRAITATRWNRHFDTLKEDDFLRKSIHRQLRPIKPIAPQGPWNALIASCTLCRLARLEFRAQLEFRRDSSLGGRSLFVAARSPPLNPFVSGRLYPSMAAVSPPPTALNFTEAIKDSPRFRQLLGEHEVYLGKIDKRISEVVRLVNLMNDYGKNYASTFYNISVAVNQLCTEAFANDPLAENIFKQISDAYAQTVHLHKVYVEQANATLSANLTAYLKNELTKVNDAKSHFENLSSTLDENLAKKATISRHKTAELLDAKNSLTAVGTCFAHTALDYVAQITVAHAHKNYVILEALWAFVKESSSFFSRGHAFFDEWTSIENGSIADTIDVLRSKSTVIERKMQDRHAVVPKEVFQHPGGMPSDPDVVMEGYLFKRASNAFRSWNRRWFQIKDNKLLYCHRCLDEETPTVMEADLKLCLVRPAPQNIERACCFELVTPTKSHLLQADSDALMFAWMRALQRTIQHLHESDEQIAKPRSASVNNTDSGSDCGASNSNLPADALSTSPSSTADSGVVPSRSFLEELRQVPGNDCCADCLTPDAKWVSLNLGVVLCIECCGIHRSLGVQVSKVRSLTMDSIDGEQKNVLLGLGNEAVNAIYLQYLPLTDVVPPVPKPNATRPIREAWIRAKYLEKRFSRPDTLRALSSAQTRSEHLTQKPKVPSLSVTSQSPHRSQSWYNLTEEQSFNAEAESDDSPRSTTSSEVKWRSSPSLCGKTGPKSKLIRRPIEISRLSSCGSDTNLGETDERTGGFGGKELVEAAKRGDLKAVLRLIANGVDINMSYKGTSALHAAVDQAQTVMMEFLILNSAKINSVDSQLDSPLHIAARKGHTLAVCQLMKRGADKHLKNHHGKIPLDLAVDGKYADIVTLLRIHDMRDEFNEEFNNPMDETVDDVILDIKSRAAKA</sequence>
<evidence type="ECO:0000259" key="10">
    <source>
        <dbReference type="PROSITE" id="PS50115"/>
    </source>
</evidence>
<feature type="compositionally biased region" description="Polar residues" evidence="8">
    <location>
        <begin position="501"/>
        <end position="513"/>
    </location>
</feature>
<dbReference type="GO" id="GO:0008270">
    <property type="term" value="F:zinc ion binding"/>
    <property type="evidence" value="ECO:0007669"/>
    <property type="project" value="UniProtKB-KW"/>
</dbReference>
<dbReference type="Gene3D" id="2.30.29.30">
    <property type="entry name" value="Pleckstrin-homology domain (PH domain)/Phosphotyrosine-binding domain (PTB)"/>
    <property type="match status" value="1"/>
</dbReference>
<dbReference type="Pfam" id="PF01412">
    <property type="entry name" value="ArfGap"/>
    <property type="match status" value="1"/>
</dbReference>
<dbReference type="CDD" id="cd13250">
    <property type="entry name" value="PH_ACAP"/>
    <property type="match status" value="1"/>
</dbReference>
<keyword evidence="1" id="KW-0479">Metal-binding</keyword>
<dbReference type="InterPro" id="IPR038508">
    <property type="entry name" value="ArfGAP_dom_sf"/>
</dbReference>
<keyword evidence="2" id="KW-0677">Repeat</keyword>
<dbReference type="InterPro" id="IPR001849">
    <property type="entry name" value="PH_domain"/>
</dbReference>
<dbReference type="SUPFAM" id="SSF57863">
    <property type="entry name" value="ArfGap/RecO-like zinc finger"/>
    <property type="match status" value="1"/>
</dbReference>
<dbReference type="InterPro" id="IPR037278">
    <property type="entry name" value="ARFGAP/RecO"/>
</dbReference>
<name>A0A1I7YN88_9BILA</name>
<protein>
    <submittedName>
        <fullName evidence="12">PH domain-containing protein</fullName>
    </submittedName>
</protein>
<feature type="repeat" description="ANK" evidence="6">
    <location>
        <begin position="836"/>
        <end position="868"/>
    </location>
</feature>
<feature type="compositionally biased region" description="Polar residues" evidence="8">
    <location>
        <begin position="684"/>
        <end position="707"/>
    </location>
</feature>
<dbReference type="WBParaSite" id="L893_g17809.t1">
    <property type="protein sequence ID" value="L893_g17809.t1"/>
    <property type="gene ID" value="L893_g17809"/>
</dbReference>
<keyword evidence="4" id="KW-0862">Zinc</keyword>
<dbReference type="InterPro" id="IPR002110">
    <property type="entry name" value="Ankyrin_rpt"/>
</dbReference>
<dbReference type="GO" id="GO:0005737">
    <property type="term" value="C:cytoplasm"/>
    <property type="evidence" value="ECO:0007669"/>
    <property type="project" value="InterPro"/>
</dbReference>
<evidence type="ECO:0000256" key="4">
    <source>
        <dbReference type="ARBA" id="ARBA00022833"/>
    </source>
</evidence>
<evidence type="ECO:0000256" key="8">
    <source>
        <dbReference type="SAM" id="MobiDB-lite"/>
    </source>
</evidence>
<dbReference type="InterPro" id="IPR036770">
    <property type="entry name" value="Ankyrin_rpt-contain_sf"/>
</dbReference>
<dbReference type="InterPro" id="IPR001164">
    <property type="entry name" value="ArfGAP_dom"/>
</dbReference>
<dbReference type="InterPro" id="IPR011993">
    <property type="entry name" value="PH-like_dom_sf"/>
</dbReference>
<evidence type="ECO:0000259" key="9">
    <source>
        <dbReference type="PROSITE" id="PS50003"/>
    </source>
</evidence>
<dbReference type="SUPFAM" id="SSF48403">
    <property type="entry name" value="Ankyrin repeat"/>
    <property type="match status" value="1"/>
</dbReference>
<evidence type="ECO:0000313" key="11">
    <source>
        <dbReference type="Proteomes" id="UP000095287"/>
    </source>
</evidence>
<accession>A0A1I7YN88</accession>